<reference evidence="2" key="1">
    <citation type="journal article" date="2021" name="Proc. Natl. Acad. Sci. U.S.A.">
        <title>A Catalog of Tens of Thousands of Viruses from Human Metagenomes Reveals Hidden Associations with Chronic Diseases.</title>
        <authorList>
            <person name="Tisza M.J."/>
            <person name="Buck C.B."/>
        </authorList>
    </citation>
    <scope>NUCLEOTIDE SEQUENCE</scope>
    <source>
        <strain evidence="2">CtjE41</strain>
    </source>
</reference>
<keyword evidence="1" id="KW-0812">Transmembrane</keyword>
<accession>A0A8S5RL89</accession>
<name>A0A8S5RL89_9VIRU</name>
<keyword evidence="1" id="KW-0472">Membrane</keyword>
<protein>
    <submittedName>
        <fullName evidence="2">Putative periplasmic lipoprotein</fullName>
    </submittedName>
</protein>
<evidence type="ECO:0000313" key="2">
    <source>
        <dbReference type="EMBL" id="DAE31821.1"/>
    </source>
</evidence>
<proteinExistence type="predicted"/>
<evidence type="ECO:0000256" key="1">
    <source>
        <dbReference type="SAM" id="Phobius"/>
    </source>
</evidence>
<feature type="transmembrane region" description="Helical" evidence="1">
    <location>
        <begin position="15"/>
        <end position="35"/>
    </location>
</feature>
<dbReference type="EMBL" id="BK059110">
    <property type="protein sequence ID" value="DAE31821.1"/>
    <property type="molecule type" value="Genomic_DNA"/>
</dbReference>
<organism evidence="2">
    <name type="scientific">virus sp. ctjE41</name>
    <dbReference type="NCBI Taxonomy" id="2825820"/>
    <lineage>
        <taxon>Viruses</taxon>
    </lineage>
</organism>
<keyword evidence="2" id="KW-0449">Lipoprotein</keyword>
<sequence>MKNKIIQKLKGSDKLLHSMVGNTIFVVAFITAYLLYSLWAALAMAIGVVLLVGIAKELYDKYIKRTFIDWWDIVASLTPYPLIKYIQKL</sequence>
<keyword evidence="1" id="KW-1133">Transmembrane helix</keyword>